<dbReference type="eggNOG" id="KOG1881">
    <property type="taxonomic scope" value="Eukaryota"/>
</dbReference>
<organism evidence="2 3">
    <name type="scientific">Cucumis sativus</name>
    <name type="common">Cucumber</name>
    <dbReference type="NCBI Taxonomy" id="3659"/>
    <lineage>
        <taxon>Eukaryota</taxon>
        <taxon>Viridiplantae</taxon>
        <taxon>Streptophyta</taxon>
        <taxon>Embryophyta</taxon>
        <taxon>Tracheophyta</taxon>
        <taxon>Spermatophyta</taxon>
        <taxon>Magnoliopsida</taxon>
        <taxon>eudicotyledons</taxon>
        <taxon>Gunneridae</taxon>
        <taxon>Pentapetalae</taxon>
        <taxon>rosids</taxon>
        <taxon>fabids</taxon>
        <taxon>Cucurbitales</taxon>
        <taxon>Cucurbitaceae</taxon>
        <taxon>Benincaseae</taxon>
        <taxon>Cucumis</taxon>
    </lineage>
</organism>
<protein>
    <recommendedName>
        <fullName evidence="4">Kanadaptin</fullName>
    </recommendedName>
</protein>
<reference evidence="2 3" key="2">
    <citation type="journal article" date="2009" name="PLoS ONE">
        <title>An integrated genetic and cytogenetic map of the cucumber genome.</title>
        <authorList>
            <person name="Ren Y."/>
            <person name="Zhang Z."/>
            <person name="Liu J."/>
            <person name="Staub J.E."/>
            <person name="Han Y."/>
            <person name="Cheng Z."/>
            <person name="Li X."/>
            <person name="Lu J."/>
            <person name="Miao H."/>
            <person name="Kang H."/>
            <person name="Xie B."/>
            <person name="Gu X."/>
            <person name="Wang X."/>
            <person name="Du Y."/>
            <person name="Jin W."/>
            <person name="Huang S."/>
        </authorList>
    </citation>
    <scope>NUCLEOTIDE SEQUENCE [LARGE SCALE GENOMIC DNA]</scope>
    <source>
        <strain evidence="3">cv. 9930</strain>
    </source>
</reference>
<dbReference type="AlphaFoldDB" id="A0A0A0KY31"/>
<dbReference type="Proteomes" id="UP000029981">
    <property type="component" value="Chromosome 4"/>
</dbReference>
<accession>A0A0A0KY31</accession>
<keyword evidence="3" id="KW-1185">Reference proteome</keyword>
<evidence type="ECO:0000313" key="3">
    <source>
        <dbReference type="Proteomes" id="UP000029981"/>
    </source>
</evidence>
<feature type="compositionally biased region" description="Basic and acidic residues" evidence="1">
    <location>
        <begin position="270"/>
        <end position="283"/>
    </location>
</feature>
<dbReference type="OMA" id="DYEAWVP"/>
<feature type="compositionally biased region" description="Basic and acidic residues" evidence="1">
    <location>
        <begin position="1"/>
        <end position="17"/>
    </location>
</feature>
<feature type="region of interest" description="Disordered" evidence="1">
    <location>
        <begin position="264"/>
        <end position="338"/>
    </location>
</feature>
<evidence type="ECO:0000313" key="2">
    <source>
        <dbReference type="EMBL" id="KGN53764.1"/>
    </source>
</evidence>
<dbReference type="eggNOG" id="KOG0017">
    <property type="taxonomic scope" value="Eukaryota"/>
</dbReference>
<dbReference type="EMBL" id="CM002925">
    <property type="protein sequence ID" value="KGN53764.1"/>
    <property type="molecule type" value="Genomic_DNA"/>
</dbReference>
<proteinExistence type="predicted"/>
<evidence type="ECO:0008006" key="4">
    <source>
        <dbReference type="Google" id="ProtNLM"/>
    </source>
</evidence>
<feature type="region of interest" description="Disordered" evidence="1">
    <location>
        <begin position="225"/>
        <end position="251"/>
    </location>
</feature>
<evidence type="ECO:0000256" key="1">
    <source>
        <dbReference type="SAM" id="MobiDB-lite"/>
    </source>
</evidence>
<feature type="region of interest" description="Disordered" evidence="1">
    <location>
        <begin position="72"/>
        <end position="116"/>
    </location>
</feature>
<dbReference type="Gramene" id="KGN53764">
    <property type="protein sequence ID" value="KGN53764"/>
    <property type="gene ID" value="Csa_4G124860"/>
</dbReference>
<sequence>MEEKRELLLREENKMESQTDLDTGTDALDAYMSGLSSQLVLDKTTKLQNELSSLQPELDRILYLLKIADPSGEAAKKRESSAKKSDSNVGAKPEKFNVPTSVNGKPCKGPLKDGDSKEQVLDAKQEVKTAQDSVEPNDLVTEKIVDDAKDKKVISYTAAKPQWLGAVEEMKSEEIQKEAVPLDIQESDDFVDYKDRKEVLQNSDNKPTKIDSVIESAAPGLILRKRKQEDLSDSPLDASQQSTASSEVDRAKFKAEDAVALLLKHQRGYHGSDEEEVRHESKRSTGRNKSKKDEKKPKRVLGPEKPSFLDAKADYESWVPPEGQSGDGRTALNERYGY</sequence>
<feature type="compositionally biased region" description="Basic and acidic residues" evidence="1">
    <location>
        <begin position="74"/>
        <end position="86"/>
    </location>
</feature>
<reference evidence="2 3" key="4">
    <citation type="journal article" date="2011" name="BMC Genomics">
        <title>RNA-Seq improves annotation of protein-coding genes in the cucumber genome.</title>
        <authorList>
            <person name="Li Z."/>
            <person name="Zhang Z."/>
            <person name="Yan P."/>
            <person name="Huang S."/>
            <person name="Fei Z."/>
            <person name="Lin K."/>
        </authorList>
    </citation>
    <scope>NUCLEOTIDE SEQUENCE [LARGE SCALE GENOMIC DNA]</scope>
    <source>
        <strain evidence="3">cv. 9930</strain>
    </source>
</reference>
<reference evidence="2 3" key="3">
    <citation type="journal article" date="2010" name="BMC Genomics">
        <title>Transcriptome sequencing and comparative analysis of cucumber flowers with different sex types.</title>
        <authorList>
            <person name="Guo S."/>
            <person name="Zheng Y."/>
            <person name="Joung J.G."/>
            <person name="Liu S."/>
            <person name="Zhang Z."/>
            <person name="Crasta O.R."/>
            <person name="Sobral B.W."/>
            <person name="Xu Y."/>
            <person name="Huang S."/>
            <person name="Fei Z."/>
        </authorList>
    </citation>
    <scope>NUCLEOTIDE SEQUENCE [LARGE SCALE GENOMIC DNA]</scope>
    <source>
        <strain evidence="3">cv. 9930</strain>
    </source>
</reference>
<name>A0A0A0KY31_CUCSA</name>
<gene>
    <name evidence="2" type="ORF">Csa_4G124860</name>
</gene>
<dbReference type="STRING" id="3659.A0A0A0KY31"/>
<feature type="compositionally biased region" description="Polar residues" evidence="1">
    <location>
        <begin position="237"/>
        <end position="246"/>
    </location>
</feature>
<reference evidence="2 3" key="1">
    <citation type="journal article" date="2009" name="Nat. Genet.">
        <title>The genome of the cucumber, Cucumis sativus L.</title>
        <authorList>
            <person name="Huang S."/>
            <person name="Li R."/>
            <person name="Zhang Z."/>
            <person name="Li L."/>
            <person name="Gu X."/>
            <person name="Fan W."/>
            <person name="Lucas W.J."/>
            <person name="Wang X."/>
            <person name="Xie B."/>
            <person name="Ni P."/>
            <person name="Ren Y."/>
            <person name="Zhu H."/>
            <person name="Li J."/>
            <person name="Lin K."/>
            <person name="Jin W."/>
            <person name="Fei Z."/>
            <person name="Li G."/>
            <person name="Staub J."/>
            <person name="Kilian A."/>
            <person name="van der Vossen E.A."/>
            <person name="Wu Y."/>
            <person name="Guo J."/>
            <person name="He J."/>
            <person name="Jia Z."/>
            <person name="Ren Y."/>
            <person name="Tian G."/>
            <person name="Lu Y."/>
            <person name="Ruan J."/>
            <person name="Qian W."/>
            <person name="Wang M."/>
            <person name="Huang Q."/>
            <person name="Li B."/>
            <person name="Xuan Z."/>
            <person name="Cao J."/>
            <person name="Asan"/>
            <person name="Wu Z."/>
            <person name="Zhang J."/>
            <person name="Cai Q."/>
            <person name="Bai Y."/>
            <person name="Zhao B."/>
            <person name="Han Y."/>
            <person name="Li Y."/>
            <person name="Li X."/>
            <person name="Wang S."/>
            <person name="Shi Q."/>
            <person name="Liu S."/>
            <person name="Cho W.K."/>
            <person name="Kim J.Y."/>
            <person name="Xu Y."/>
            <person name="Heller-Uszynska K."/>
            <person name="Miao H."/>
            <person name="Cheng Z."/>
            <person name="Zhang S."/>
            <person name="Wu J."/>
            <person name="Yang Y."/>
            <person name="Kang H."/>
            <person name="Li M."/>
            <person name="Liang H."/>
            <person name="Ren X."/>
            <person name="Shi Z."/>
            <person name="Wen M."/>
            <person name="Jian M."/>
            <person name="Yang H."/>
            <person name="Zhang G."/>
            <person name="Yang Z."/>
            <person name="Chen R."/>
            <person name="Liu S."/>
            <person name="Li J."/>
            <person name="Ma L."/>
            <person name="Liu H."/>
            <person name="Zhou Y."/>
            <person name="Zhao J."/>
            <person name="Fang X."/>
            <person name="Li G."/>
            <person name="Fang L."/>
            <person name="Li Y."/>
            <person name="Liu D."/>
            <person name="Zheng H."/>
            <person name="Zhang Y."/>
            <person name="Qin N."/>
            <person name="Li Z."/>
            <person name="Yang G."/>
            <person name="Yang S."/>
            <person name="Bolund L."/>
            <person name="Kristiansen K."/>
            <person name="Zheng H."/>
            <person name="Li S."/>
            <person name="Zhang X."/>
            <person name="Yang H."/>
            <person name="Wang J."/>
            <person name="Sun R."/>
            <person name="Zhang B."/>
            <person name="Jiang S."/>
            <person name="Wang J."/>
            <person name="Du Y."/>
            <person name="Li S."/>
        </authorList>
    </citation>
    <scope>NUCLEOTIDE SEQUENCE [LARGE SCALE GENOMIC DNA]</scope>
    <source>
        <strain evidence="3">cv. 9930</strain>
    </source>
</reference>
<feature type="region of interest" description="Disordered" evidence="1">
    <location>
        <begin position="1"/>
        <end position="22"/>
    </location>
</feature>